<feature type="transmembrane region" description="Helical" evidence="10">
    <location>
        <begin position="224"/>
        <end position="241"/>
    </location>
</feature>
<feature type="region of interest" description="Disordered" evidence="11">
    <location>
        <begin position="424"/>
        <end position="558"/>
    </location>
</feature>
<evidence type="ECO:0000256" key="3">
    <source>
        <dbReference type="ARBA" id="ARBA00022692"/>
    </source>
</evidence>
<dbReference type="GO" id="GO:0019706">
    <property type="term" value="F:protein-cysteine S-palmitoyltransferase activity"/>
    <property type="evidence" value="ECO:0007669"/>
    <property type="project" value="UniProtKB-EC"/>
</dbReference>
<reference evidence="13 14" key="1">
    <citation type="journal article" date="2018" name="Mol. Biol. Evol.">
        <title>Broad Genomic Sampling Reveals a Smut Pathogenic Ancestry of the Fungal Clade Ustilaginomycotina.</title>
        <authorList>
            <person name="Kijpornyongpan T."/>
            <person name="Mondo S.J."/>
            <person name="Barry K."/>
            <person name="Sandor L."/>
            <person name="Lee J."/>
            <person name="Lipzen A."/>
            <person name="Pangilinan J."/>
            <person name="LaButti K."/>
            <person name="Hainaut M."/>
            <person name="Henrissat B."/>
            <person name="Grigoriev I.V."/>
            <person name="Spatafora J.W."/>
            <person name="Aime M.C."/>
        </authorList>
    </citation>
    <scope>NUCLEOTIDE SEQUENCE [LARGE SCALE GENOMIC DNA]</scope>
    <source>
        <strain evidence="13 14">MCA 3882</strain>
    </source>
</reference>
<feature type="domain" description="Palmitoyltransferase DHHC" evidence="12">
    <location>
        <begin position="176"/>
        <end position="301"/>
    </location>
</feature>
<dbReference type="Pfam" id="PF01529">
    <property type="entry name" value="DHHC"/>
    <property type="match status" value="1"/>
</dbReference>
<feature type="transmembrane region" description="Helical" evidence="10">
    <location>
        <begin position="46"/>
        <end position="74"/>
    </location>
</feature>
<feature type="compositionally biased region" description="Polar residues" evidence="11">
    <location>
        <begin position="484"/>
        <end position="493"/>
    </location>
</feature>
<dbReference type="EMBL" id="KZ819604">
    <property type="protein sequence ID" value="PWN33797.1"/>
    <property type="molecule type" value="Genomic_DNA"/>
</dbReference>
<dbReference type="GeneID" id="37019139"/>
<feature type="compositionally biased region" description="Low complexity" evidence="11">
    <location>
        <begin position="465"/>
        <end position="483"/>
    </location>
</feature>
<gene>
    <name evidence="13" type="ORF">FA14DRAFT_147809</name>
</gene>
<protein>
    <recommendedName>
        <fullName evidence="10">Palmitoyltransferase</fullName>
        <ecNumber evidence="10">2.3.1.225</ecNumber>
    </recommendedName>
</protein>
<sequence length="558" mass="62842">MAHSPTWKRVHATIRWIPFAFIVSIIAFAFGVLINMHVSYTLAYKHWYLSSIINILLTTFFAGMAIWSFLVAVFKSPGHPYVGLRDDMEDDIGSEDGKDDHNGRSAHSPLLANGSAEREDPNTAVFDAPILPGQPRMPSRTGRAQLNDVMSVVERARQQRDDGRVYLSGLQVKNTGDRRWCKQCNCEKPDRAHHCSTCGVCVLRMDHHCPWLASKCIGLRNHKGFFLFLFYTALFCCYAAQDCGRALLRYVDEEVNGYETTPITWAVILFMGLIFGLALVPFCGYHAYLICRNRTTLESMEGSGRVRISVPRPSSLPKRESVADRLRRLAPKTDGAQGRSSQEASENQEGNAWKRDEELTRDERKTLRKANNLNIYDINVRRNWCSVMGDNWILWWFPIGHPEGNGMSYEVNEKTLQKLEEITTNVRDHQNTNQLNRSSTPDNSRFSSSSVAQDHAKHRISGAFSSPVSSIRSKVRSSSNSGSTDATYKASNNGRHKTGHGVIEWGAPPKRDFVLYGIGDDDDESGGVFDHQDQDNQNGDAQPRTVRSQQMDADVWSS</sequence>
<evidence type="ECO:0000256" key="5">
    <source>
        <dbReference type="ARBA" id="ARBA00023136"/>
    </source>
</evidence>
<evidence type="ECO:0000259" key="12">
    <source>
        <dbReference type="Pfam" id="PF01529"/>
    </source>
</evidence>
<dbReference type="RefSeq" id="XP_025354099.1">
    <property type="nucleotide sequence ID" value="XM_025497358.1"/>
</dbReference>
<name>A0A316V848_9BASI</name>
<dbReference type="AlphaFoldDB" id="A0A316V848"/>
<feature type="region of interest" description="Disordered" evidence="11">
    <location>
        <begin position="330"/>
        <end position="358"/>
    </location>
</feature>
<feature type="region of interest" description="Disordered" evidence="11">
    <location>
        <begin position="86"/>
        <end position="119"/>
    </location>
</feature>
<dbReference type="PROSITE" id="PS50216">
    <property type="entry name" value="DHHC"/>
    <property type="match status" value="1"/>
</dbReference>
<keyword evidence="2 10" id="KW-0808">Transferase</keyword>
<dbReference type="STRING" id="1280837.A0A316V848"/>
<comment type="subcellular location">
    <subcellularLocation>
        <location evidence="1">Membrane</location>
        <topology evidence="1">Multi-pass membrane protein</topology>
    </subcellularLocation>
</comment>
<evidence type="ECO:0000256" key="6">
    <source>
        <dbReference type="ARBA" id="ARBA00023139"/>
    </source>
</evidence>
<evidence type="ECO:0000256" key="2">
    <source>
        <dbReference type="ARBA" id="ARBA00022679"/>
    </source>
</evidence>
<keyword evidence="6" id="KW-0564">Palmitate</keyword>
<dbReference type="GO" id="GO:0016020">
    <property type="term" value="C:membrane"/>
    <property type="evidence" value="ECO:0007669"/>
    <property type="project" value="UniProtKB-SubCell"/>
</dbReference>
<feature type="compositionally biased region" description="Polar residues" evidence="11">
    <location>
        <begin position="431"/>
        <end position="452"/>
    </location>
</feature>
<dbReference type="InterPro" id="IPR039859">
    <property type="entry name" value="PFA4/ZDH16/20/ERF2-like"/>
</dbReference>
<dbReference type="InterPro" id="IPR001594">
    <property type="entry name" value="Palmitoyltrfase_DHHC"/>
</dbReference>
<keyword evidence="4 10" id="KW-1133">Transmembrane helix</keyword>
<feature type="compositionally biased region" description="Polar residues" evidence="11">
    <location>
        <begin position="535"/>
        <end position="558"/>
    </location>
</feature>
<feature type="transmembrane region" description="Helical" evidence="10">
    <location>
        <begin position="263"/>
        <end position="290"/>
    </location>
</feature>
<keyword evidence="8 10" id="KW-0012">Acyltransferase</keyword>
<keyword evidence="14" id="KW-1185">Reference proteome</keyword>
<proteinExistence type="inferred from homology"/>
<dbReference type="PANTHER" id="PTHR12246">
    <property type="entry name" value="PALMITOYLTRANSFERASE ZDHHC16"/>
    <property type="match status" value="1"/>
</dbReference>
<evidence type="ECO:0000256" key="4">
    <source>
        <dbReference type="ARBA" id="ARBA00022989"/>
    </source>
</evidence>
<evidence type="ECO:0000256" key="8">
    <source>
        <dbReference type="ARBA" id="ARBA00023315"/>
    </source>
</evidence>
<keyword evidence="5 10" id="KW-0472">Membrane</keyword>
<evidence type="ECO:0000256" key="11">
    <source>
        <dbReference type="SAM" id="MobiDB-lite"/>
    </source>
</evidence>
<comment type="similarity">
    <text evidence="10">Belongs to the DHHC palmitoyltransferase family.</text>
</comment>
<organism evidence="13 14">
    <name type="scientific">Meira miltonrushii</name>
    <dbReference type="NCBI Taxonomy" id="1280837"/>
    <lineage>
        <taxon>Eukaryota</taxon>
        <taxon>Fungi</taxon>
        <taxon>Dikarya</taxon>
        <taxon>Basidiomycota</taxon>
        <taxon>Ustilaginomycotina</taxon>
        <taxon>Exobasidiomycetes</taxon>
        <taxon>Exobasidiales</taxon>
        <taxon>Brachybasidiaceae</taxon>
        <taxon>Meira</taxon>
    </lineage>
</organism>
<keyword evidence="3 10" id="KW-0812">Transmembrane</keyword>
<feature type="transmembrane region" description="Helical" evidence="10">
    <location>
        <begin position="12"/>
        <end position="34"/>
    </location>
</feature>
<evidence type="ECO:0000256" key="1">
    <source>
        <dbReference type="ARBA" id="ARBA00004141"/>
    </source>
</evidence>
<evidence type="ECO:0000256" key="7">
    <source>
        <dbReference type="ARBA" id="ARBA00023288"/>
    </source>
</evidence>
<dbReference type="OrthoDB" id="9909019at2759"/>
<comment type="catalytic activity">
    <reaction evidence="9 10">
        <text>L-cysteinyl-[protein] + hexadecanoyl-CoA = S-hexadecanoyl-L-cysteinyl-[protein] + CoA</text>
        <dbReference type="Rhea" id="RHEA:36683"/>
        <dbReference type="Rhea" id="RHEA-COMP:10131"/>
        <dbReference type="Rhea" id="RHEA-COMP:11032"/>
        <dbReference type="ChEBI" id="CHEBI:29950"/>
        <dbReference type="ChEBI" id="CHEBI:57287"/>
        <dbReference type="ChEBI" id="CHEBI:57379"/>
        <dbReference type="ChEBI" id="CHEBI:74151"/>
        <dbReference type="EC" id="2.3.1.225"/>
    </reaction>
</comment>
<accession>A0A316V848</accession>
<evidence type="ECO:0000256" key="10">
    <source>
        <dbReference type="RuleBase" id="RU079119"/>
    </source>
</evidence>
<dbReference type="FunCoup" id="A0A316V848">
    <property type="interactions" value="128"/>
</dbReference>
<dbReference type="InParanoid" id="A0A316V848"/>
<keyword evidence="7" id="KW-0449">Lipoprotein</keyword>
<dbReference type="EC" id="2.3.1.225" evidence="10"/>
<evidence type="ECO:0000256" key="9">
    <source>
        <dbReference type="ARBA" id="ARBA00048048"/>
    </source>
</evidence>
<evidence type="ECO:0000313" key="13">
    <source>
        <dbReference type="EMBL" id="PWN33797.1"/>
    </source>
</evidence>
<dbReference type="Proteomes" id="UP000245771">
    <property type="component" value="Unassembled WGS sequence"/>
</dbReference>
<comment type="domain">
    <text evidence="10">The DHHC domain is required for palmitoyltransferase activity.</text>
</comment>
<feature type="compositionally biased region" description="Polar residues" evidence="11">
    <location>
        <begin position="338"/>
        <end position="350"/>
    </location>
</feature>
<evidence type="ECO:0000313" key="14">
    <source>
        <dbReference type="Proteomes" id="UP000245771"/>
    </source>
</evidence>